<gene>
    <name evidence="12" type="ORF">GDO86_006794</name>
</gene>
<dbReference type="GO" id="GO:0004984">
    <property type="term" value="F:olfactory receptor activity"/>
    <property type="evidence" value="ECO:0007669"/>
    <property type="project" value="InterPro"/>
</dbReference>
<comment type="subcellular location">
    <subcellularLocation>
        <location evidence="1">Cell membrane</location>
        <topology evidence="1">Multi-pass membrane protein</topology>
    </subcellularLocation>
</comment>
<dbReference type="EMBL" id="JAACNH010000006">
    <property type="protein sequence ID" value="KAG8441181.1"/>
    <property type="molecule type" value="Genomic_DNA"/>
</dbReference>
<evidence type="ECO:0000313" key="13">
    <source>
        <dbReference type="Proteomes" id="UP000812440"/>
    </source>
</evidence>
<evidence type="ECO:0000256" key="8">
    <source>
        <dbReference type="ARBA" id="ARBA00023170"/>
    </source>
</evidence>
<keyword evidence="8" id="KW-0675">Receptor</keyword>
<dbReference type="OrthoDB" id="9828669at2759"/>
<keyword evidence="2" id="KW-1003">Cell membrane</keyword>
<dbReference type="FunFam" id="1.20.1070.10:FF:000008">
    <property type="entry name" value="Olfactory receptor"/>
    <property type="match status" value="1"/>
</dbReference>
<feature type="transmembrane region" description="Helical" evidence="10">
    <location>
        <begin position="96"/>
        <end position="118"/>
    </location>
</feature>
<feature type="transmembrane region" description="Helical" evidence="10">
    <location>
        <begin position="270"/>
        <end position="289"/>
    </location>
</feature>
<keyword evidence="7 10" id="KW-0472">Membrane</keyword>
<evidence type="ECO:0000256" key="7">
    <source>
        <dbReference type="ARBA" id="ARBA00023136"/>
    </source>
</evidence>
<feature type="transmembrane region" description="Helical" evidence="10">
    <location>
        <begin position="25"/>
        <end position="49"/>
    </location>
</feature>
<evidence type="ECO:0000256" key="4">
    <source>
        <dbReference type="ARBA" id="ARBA00022725"/>
    </source>
</evidence>
<feature type="transmembrane region" description="Helical" evidence="10">
    <location>
        <begin position="235"/>
        <end position="258"/>
    </location>
</feature>
<dbReference type="PROSITE" id="PS50262">
    <property type="entry name" value="G_PROTEIN_RECEP_F1_2"/>
    <property type="match status" value="1"/>
</dbReference>
<dbReference type="PRINTS" id="PR00245">
    <property type="entry name" value="OLFACTORYR"/>
</dbReference>
<dbReference type="InterPro" id="IPR050516">
    <property type="entry name" value="Olfactory_GPCR"/>
</dbReference>
<evidence type="ECO:0000256" key="5">
    <source>
        <dbReference type="ARBA" id="ARBA00022989"/>
    </source>
</evidence>
<dbReference type="SUPFAM" id="SSF81321">
    <property type="entry name" value="Family A G protein-coupled receptor-like"/>
    <property type="match status" value="1"/>
</dbReference>
<keyword evidence="5 10" id="KW-1133">Transmembrane helix</keyword>
<comment type="caution">
    <text evidence="12">The sequence shown here is derived from an EMBL/GenBank/DDBJ whole genome shotgun (WGS) entry which is preliminary data.</text>
</comment>
<dbReference type="AlphaFoldDB" id="A0A8T2JF16"/>
<protein>
    <recommendedName>
        <fullName evidence="11">G-protein coupled receptors family 1 profile domain-containing protein</fullName>
    </recommendedName>
</protein>
<feature type="transmembrane region" description="Helical" evidence="10">
    <location>
        <begin position="201"/>
        <end position="223"/>
    </location>
</feature>
<dbReference type="PRINTS" id="PR00237">
    <property type="entry name" value="GPCRRHODOPSN"/>
</dbReference>
<dbReference type="Gene3D" id="1.20.1070.10">
    <property type="entry name" value="Rhodopsin 7-helix transmembrane proteins"/>
    <property type="match status" value="1"/>
</dbReference>
<dbReference type="PANTHER" id="PTHR26452">
    <property type="entry name" value="OLFACTORY RECEPTOR"/>
    <property type="match status" value="1"/>
</dbReference>
<sequence>MENGTTVKEFYFVEVLNKAGNRVSLIVVILFIYLVGIIWNLIIFTLVCVDCHLHTTMYFLLQLLSLVDISFTTTTIPKLIDILLRGNNSISFVHCFIQLYFVTLMASADDVLLSFMVYDRYVAICKPLQYHIIMNRKKSLLFLIGTYLPCCINALFVTILASKLSFCHSNKIDHFFCDVKAMAKISCSDSKFQTMIYIESMVFGLIPLSIILASYIKITTIIFHIKSFSGRSKTFSTCTSHLLVLVLFYGTILCRYCQPQSEHSSVLDSMFSFLFVGVTPMLNPLVYSLRNKEVKNAMFRLFSPKSK</sequence>
<keyword evidence="4" id="KW-0716">Sensory transduction</keyword>
<dbReference type="InterPro" id="IPR000276">
    <property type="entry name" value="GPCR_Rhodpsn"/>
</dbReference>
<dbReference type="GO" id="GO:0004930">
    <property type="term" value="F:G protein-coupled receptor activity"/>
    <property type="evidence" value="ECO:0007669"/>
    <property type="project" value="UniProtKB-KW"/>
</dbReference>
<evidence type="ECO:0000256" key="6">
    <source>
        <dbReference type="ARBA" id="ARBA00023040"/>
    </source>
</evidence>
<evidence type="ECO:0000313" key="12">
    <source>
        <dbReference type="EMBL" id="KAG8441181.1"/>
    </source>
</evidence>
<keyword evidence="3 10" id="KW-0812">Transmembrane</keyword>
<evidence type="ECO:0000259" key="11">
    <source>
        <dbReference type="PROSITE" id="PS50262"/>
    </source>
</evidence>
<evidence type="ECO:0000256" key="10">
    <source>
        <dbReference type="SAM" id="Phobius"/>
    </source>
</evidence>
<dbReference type="InterPro" id="IPR000725">
    <property type="entry name" value="Olfact_rcpt"/>
</dbReference>
<dbReference type="CDD" id="cd13954">
    <property type="entry name" value="7tmA_OR"/>
    <property type="match status" value="1"/>
</dbReference>
<dbReference type="Pfam" id="PF13853">
    <property type="entry name" value="7tm_4"/>
    <property type="match status" value="1"/>
</dbReference>
<evidence type="ECO:0000256" key="2">
    <source>
        <dbReference type="ARBA" id="ARBA00022475"/>
    </source>
</evidence>
<dbReference type="GO" id="GO:0005886">
    <property type="term" value="C:plasma membrane"/>
    <property type="evidence" value="ECO:0007669"/>
    <property type="project" value="UniProtKB-SubCell"/>
</dbReference>
<keyword evidence="13" id="KW-1185">Reference proteome</keyword>
<keyword evidence="4" id="KW-0552">Olfaction</keyword>
<feature type="domain" description="G-protein coupled receptors family 1 profile" evidence="11">
    <location>
        <begin position="39"/>
        <end position="287"/>
    </location>
</feature>
<dbReference type="Proteomes" id="UP000812440">
    <property type="component" value="Chromosome 3"/>
</dbReference>
<reference evidence="12" key="1">
    <citation type="thesis" date="2020" institute="ProQuest LLC" country="789 East Eisenhower Parkway, Ann Arbor, MI, USA">
        <title>Comparative Genomics and Chromosome Evolution.</title>
        <authorList>
            <person name="Mudd A.B."/>
        </authorList>
    </citation>
    <scope>NUCLEOTIDE SEQUENCE</scope>
    <source>
        <strain evidence="12">Female2</strain>
        <tissue evidence="12">Blood</tissue>
    </source>
</reference>
<accession>A0A8T2JF16</accession>
<feature type="transmembrane region" description="Helical" evidence="10">
    <location>
        <begin position="56"/>
        <end position="76"/>
    </location>
</feature>
<keyword evidence="6" id="KW-0297">G-protein coupled receptor</keyword>
<keyword evidence="9" id="KW-0807">Transducer</keyword>
<name>A0A8T2JF16_9PIPI</name>
<organism evidence="12 13">
    <name type="scientific">Hymenochirus boettgeri</name>
    <name type="common">Congo dwarf clawed frog</name>
    <dbReference type="NCBI Taxonomy" id="247094"/>
    <lineage>
        <taxon>Eukaryota</taxon>
        <taxon>Metazoa</taxon>
        <taxon>Chordata</taxon>
        <taxon>Craniata</taxon>
        <taxon>Vertebrata</taxon>
        <taxon>Euteleostomi</taxon>
        <taxon>Amphibia</taxon>
        <taxon>Batrachia</taxon>
        <taxon>Anura</taxon>
        <taxon>Pipoidea</taxon>
        <taxon>Pipidae</taxon>
        <taxon>Pipinae</taxon>
        <taxon>Hymenochirus</taxon>
    </lineage>
</organism>
<evidence type="ECO:0000256" key="3">
    <source>
        <dbReference type="ARBA" id="ARBA00022692"/>
    </source>
</evidence>
<evidence type="ECO:0000256" key="1">
    <source>
        <dbReference type="ARBA" id="ARBA00004651"/>
    </source>
</evidence>
<proteinExistence type="predicted"/>
<feature type="transmembrane region" description="Helical" evidence="10">
    <location>
        <begin position="139"/>
        <end position="161"/>
    </location>
</feature>
<dbReference type="InterPro" id="IPR017452">
    <property type="entry name" value="GPCR_Rhodpsn_7TM"/>
</dbReference>
<evidence type="ECO:0000256" key="9">
    <source>
        <dbReference type="ARBA" id="ARBA00023224"/>
    </source>
</evidence>